<protein>
    <submittedName>
        <fullName evidence="1">Uncharacterized protein</fullName>
    </submittedName>
</protein>
<comment type="caution">
    <text evidence="1">The sequence shown here is derived from an EMBL/GenBank/DDBJ whole genome shotgun (WGS) entry which is preliminary data.</text>
</comment>
<keyword evidence="2" id="KW-1185">Reference proteome</keyword>
<sequence>MAAVQWGAPAFTLAGAFLMAARPHQVVGALTPIAVAAAVAVAAFTAARVPEPEVVR</sequence>
<proteinExistence type="predicted"/>
<evidence type="ECO:0000313" key="2">
    <source>
        <dbReference type="Proteomes" id="UP000037179"/>
    </source>
</evidence>
<accession>A0ABC9YPP9</accession>
<organism evidence="1 2">
    <name type="scientific">Nocardia seriolae</name>
    <dbReference type="NCBI Taxonomy" id="37332"/>
    <lineage>
        <taxon>Bacteria</taxon>
        <taxon>Bacillati</taxon>
        <taxon>Actinomycetota</taxon>
        <taxon>Actinomycetes</taxon>
        <taxon>Mycobacteriales</taxon>
        <taxon>Nocardiaceae</taxon>
        <taxon>Nocardia</taxon>
    </lineage>
</organism>
<evidence type="ECO:0000313" key="1">
    <source>
        <dbReference type="EMBL" id="GAP27407.1"/>
    </source>
</evidence>
<dbReference type="Proteomes" id="UP000037179">
    <property type="component" value="Unassembled WGS sequence"/>
</dbReference>
<dbReference type="GeneID" id="93369499"/>
<dbReference type="EMBL" id="BBYQ01000017">
    <property type="protein sequence ID" value="GAP27407.1"/>
    <property type="molecule type" value="Genomic_DNA"/>
</dbReference>
<name>A0ABC9YPP9_9NOCA</name>
<dbReference type="RefSeq" id="WP_155241101.1">
    <property type="nucleotide sequence ID" value="NZ_AP017900.1"/>
</dbReference>
<reference evidence="2" key="1">
    <citation type="submission" date="2015-07" db="EMBL/GenBank/DDBJ databases">
        <title>Nocardia seriolae U-1 whole genome shotgun sequence.</title>
        <authorList>
            <person name="Imajoh M."/>
            <person name="Fukumoto Y."/>
            <person name="Sukeda M."/>
            <person name="Yamane J."/>
            <person name="Yamasaki K."/>
            <person name="Shimizu M."/>
            <person name="Ohnishi K."/>
            <person name="Oshima S."/>
        </authorList>
    </citation>
    <scope>NUCLEOTIDE SEQUENCE [LARGE SCALE GENOMIC DNA]</scope>
    <source>
        <strain evidence="2">U-1</strain>
    </source>
</reference>
<gene>
    <name evidence="1" type="ORF">NSK11_contig00017-0076</name>
</gene>
<dbReference type="AlphaFoldDB" id="A0ABC9YPP9"/>
<reference evidence="1 2" key="2">
    <citation type="journal article" date="2016" name="Genome Announc.">
        <title>Draft Genome Sequence of Erythromycin- and Oxytetracycline-Sensitive Nocardia seriolae Strain U-1 (NBRC 110359).</title>
        <authorList>
            <person name="Imajoh M."/>
            <person name="Sukeda M."/>
            <person name="Shimizu M."/>
            <person name="Yamane J."/>
            <person name="Ohnishi K."/>
            <person name="Oshima S."/>
        </authorList>
    </citation>
    <scope>NUCLEOTIDE SEQUENCE [LARGE SCALE GENOMIC DNA]</scope>
    <source>
        <strain evidence="1 2">U-1</strain>
    </source>
</reference>